<dbReference type="RefSeq" id="WP_114705920.1">
    <property type="nucleotide sequence ID" value="NZ_QDKL01000001.1"/>
</dbReference>
<feature type="transmembrane region" description="Helical" evidence="8">
    <location>
        <begin position="12"/>
        <end position="32"/>
    </location>
</feature>
<feature type="transmembrane region" description="Helical" evidence="8">
    <location>
        <begin position="68"/>
        <end position="90"/>
    </location>
</feature>
<comment type="similarity">
    <text evidence="2">Belongs to the autoinducer-2 exporter (AI-2E) (TC 2.A.86) family.</text>
</comment>
<keyword evidence="6 8" id="KW-1133">Transmembrane helix</keyword>
<keyword evidence="5 8" id="KW-0812">Transmembrane</keyword>
<evidence type="ECO:0000256" key="2">
    <source>
        <dbReference type="ARBA" id="ARBA00009773"/>
    </source>
</evidence>
<accession>A0ABY0IJ37</accession>
<evidence type="ECO:0000256" key="8">
    <source>
        <dbReference type="SAM" id="Phobius"/>
    </source>
</evidence>
<comment type="subcellular location">
    <subcellularLocation>
        <location evidence="1">Cell membrane</location>
        <topology evidence="1">Multi-pass membrane protein</topology>
    </subcellularLocation>
</comment>
<protein>
    <submittedName>
        <fullName evidence="9">AI-2E family transporter</fullName>
    </submittedName>
</protein>
<keyword evidence="3" id="KW-0813">Transport</keyword>
<reference evidence="10" key="1">
    <citation type="journal article" date="2019" name="Int. J. Syst. Evol. Microbiol.">
        <title>Halobacteriovorax valvorus sp. nov., a novel prokaryotic predator isolated from coastal seawater of China.</title>
        <authorList>
            <person name="Chen M.-X."/>
        </authorList>
    </citation>
    <scope>NUCLEOTIDE SEQUENCE [LARGE SCALE GENOMIC DNA]</scope>
    <source>
        <strain evidence="10">BL9</strain>
    </source>
</reference>
<feature type="transmembrane region" description="Helical" evidence="8">
    <location>
        <begin position="208"/>
        <end position="229"/>
    </location>
</feature>
<evidence type="ECO:0000256" key="6">
    <source>
        <dbReference type="ARBA" id="ARBA00022989"/>
    </source>
</evidence>
<dbReference type="Pfam" id="PF01594">
    <property type="entry name" value="AI-2E_transport"/>
    <property type="match status" value="1"/>
</dbReference>
<feature type="transmembrane region" description="Helical" evidence="8">
    <location>
        <begin position="152"/>
        <end position="171"/>
    </location>
</feature>
<keyword evidence="4" id="KW-1003">Cell membrane</keyword>
<evidence type="ECO:0000256" key="5">
    <source>
        <dbReference type="ARBA" id="ARBA00022692"/>
    </source>
</evidence>
<feature type="transmembrane region" description="Helical" evidence="8">
    <location>
        <begin position="38"/>
        <end position="56"/>
    </location>
</feature>
<dbReference type="PANTHER" id="PTHR21716:SF53">
    <property type="entry name" value="PERMEASE PERM-RELATED"/>
    <property type="match status" value="1"/>
</dbReference>
<evidence type="ECO:0000256" key="1">
    <source>
        <dbReference type="ARBA" id="ARBA00004651"/>
    </source>
</evidence>
<evidence type="ECO:0000256" key="7">
    <source>
        <dbReference type="ARBA" id="ARBA00023136"/>
    </source>
</evidence>
<keyword evidence="10" id="KW-1185">Reference proteome</keyword>
<dbReference type="InterPro" id="IPR002549">
    <property type="entry name" value="AI-2E-like"/>
</dbReference>
<organism evidence="9 10">
    <name type="scientific">Halobacteriovorax vibrionivorans</name>
    <dbReference type="NCBI Taxonomy" id="2152716"/>
    <lineage>
        <taxon>Bacteria</taxon>
        <taxon>Pseudomonadati</taxon>
        <taxon>Bdellovibrionota</taxon>
        <taxon>Bacteriovoracia</taxon>
        <taxon>Bacteriovoracales</taxon>
        <taxon>Halobacteriovoraceae</taxon>
        <taxon>Halobacteriovorax</taxon>
    </lineage>
</organism>
<dbReference type="EMBL" id="QDKL01000001">
    <property type="protein sequence ID" value="RZF22978.1"/>
    <property type="molecule type" value="Genomic_DNA"/>
</dbReference>
<evidence type="ECO:0000313" key="10">
    <source>
        <dbReference type="Proteomes" id="UP000443582"/>
    </source>
</evidence>
<proteinExistence type="inferred from homology"/>
<dbReference type="PANTHER" id="PTHR21716">
    <property type="entry name" value="TRANSMEMBRANE PROTEIN"/>
    <property type="match status" value="1"/>
</dbReference>
<comment type="caution">
    <text evidence="9">The sequence shown here is derived from an EMBL/GenBank/DDBJ whole genome shotgun (WGS) entry which is preliminary data.</text>
</comment>
<evidence type="ECO:0000256" key="3">
    <source>
        <dbReference type="ARBA" id="ARBA00022448"/>
    </source>
</evidence>
<feature type="transmembrane region" description="Helical" evidence="8">
    <location>
        <begin position="277"/>
        <end position="296"/>
    </location>
</feature>
<evidence type="ECO:0000313" key="9">
    <source>
        <dbReference type="EMBL" id="RZF22978.1"/>
    </source>
</evidence>
<dbReference type="Proteomes" id="UP000443582">
    <property type="component" value="Unassembled WGS sequence"/>
</dbReference>
<evidence type="ECO:0000256" key="4">
    <source>
        <dbReference type="ARBA" id="ARBA00022475"/>
    </source>
</evidence>
<keyword evidence="7 8" id="KW-0472">Membrane</keyword>
<name>A0ABY0IJ37_9BACT</name>
<sequence>MKRKKKMTSNDRLRAIIFGLFILCCMGLFFLFPRVATPLLICYILTLILNPILLFIERYHINRNLSSAILVVIFLFATIYPVVKVTPIMVSELNNLEVYIPKVEYFLKTSYSSLQAFVEARSGYRLSNEYLLQTLNFVKDEISAFVLVLPKFLGTALELFFIVPLFLFFTLRDMRTFREKVTRLLPNKYFEKLYHLSFQFNRRIGDYILAKVIEASILGIIIFAGLFFMDIRFSLIFGILAAVTNIIPYLGPLFGSVPALIFIAAEYGMGTDFGGVLILYLVANAIDIAIVFPLLVSKIVNLHPVVVVGSVILGSQMIGITGMIISIPLAAAIKLLIDQVLKDVYEEGY</sequence>
<feature type="transmembrane region" description="Helical" evidence="8">
    <location>
        <begin position="316"/>
        <end position="337"/>
    </location>
</feature>
<feature type="transmembrane region" description="Helical" evidence="8">
    <location>
        <begin position="235"/>
        <end position="265"/>
    </location>
</feature>
<gene>
    <name evidence="9" type="ORF">DAY19_04185</name>
</gene>